<feature type="transmembrane region" description="Helical" evidence="6">
    <location>
        <begin position="7"/>
        <end position="28"/>
    </location>
</feature>
<keyword evidence="3 6" id="KW-0812">Transmembrane</keyword>
<feature type="transmembrane region" description="Helical" evidence="6">
    <location>
        <begin position="157"/>
        <end position="180"/>
    </location>
</feature>
<feature type="transmembrane region" description="Helical" evidence="6">
    <location>
        <begin position="213"/>
        <end position="237"/>
    </location>
</feature>
<feature type="transmembrane region" description="Helical" evidence="6">
    <location>
        <begin position="243"/>
        <end position="263"/>
    </location>
</feature>
<feature type="transmembrane region" description="Helical" evidence="6">
    <location>
        <begin position="358"/>
        <end position="376"/>
    </location>
</feature>
<dbReference type="SUPFAM" id="SSF103473">
    <property type="entry name" value="MFS general substrate transporter"/>
    <property type="match status" value="1"/>
</dbReference>
<organism evidence="7 8">
    <name type="scientific">Acrocarpospora corrugata</name>
    <dbReference type="NCBI Taxonomy" id="35763"/>
    <lineage>
        <taxon>Bacteria</taxon>
        <taxon>Bacillati</taxon>
        <taxon>Actinomycetota</taxon>
        <taxon>Actinomycetes</taxon>
        <taxon>Streptosporangiales</taxon>
        <taxon>Streptosporangiaceae</taxon>
        <taxon>Acrocarpospora</taxon>
    </lineage>
</organism>
<keyword evidence="2" id="KW-1003">Cell membrane</keyword>
<evidence type="ECO:0000256" key="4">
    <source>
        <dbReference type="ARBA" id="ARBA00022989"/>
    </source>
</evidence>
<evidence type="ECO:0000313" key="7">
    <source>
        <dbReference type="EMBL" id="GES02495.1"/>
    </source>
</evidence>
<keyword evidence="4 6" id="KW-1133">Transmembrane helix</keyword>
<dbReference type="CDD" id="cd06173">
    <property type="entry name" value="MFS_MefA_like"/>
    <property type="match status" value="1"/>
</dbReference>
<evidence type="ECO:0000256" key="2">
    <source>
        <dbReference type="ARBA" id="ARBA00022475"/>
    </source>
</evidence>
<keyword evidence="8" id="KW-1185">Reference proteome</keyword>
<dbReference type="AlphaFoldDB" id="A0A5M3W0C1"/>
<feature type="transmembrane region" description="Helical" evidence="6">
    <location>
        <begin position="383"/>
        <end position="404"/>
    </location>
</feature>
<evidence type="ECO:0000256" key="5">
    <source>
        <dbReference type="ARBA" id="ARBA00023136"/>
    </source>
</evidence>
<comment type="caution">
    <text evidence="7">The sequence shown here is derived from an EMBL/GenBank/DDBJ whole genome shotgun (WGS) entry which is preliminary data.</text>
</comment>
<dbReference type="GO" id="GO:0005886">
    <property type="term" value="C:plasma membrane"/>
    <property type="evidence" value="ECO:0007669"/>
    <property type="project" value="UniProtKB-SubCell"/>
</dbReference>
<dbReference type="Proteomes" id="UP000334990">
    <property type="component" value="Unassembled WGS sequence"/>
</dbReference>
<feature type="transmembrane region" description="Helical" evidence="6">
    <location>
        <begin position="40"/>
        <end position="61"/>
    </location>
</feature>
<gene>
    <name evidence="7" type="ORF">Acor_45610</name>
</gene>
<accession>A0A5M3W0C1</accession>
<feature type="transmembrane region" description="Helical" evidence="6">
    <location>
        <begin position="294"/>
        <end position="319"/>
    </location>
</feature>
<evidence type="ECO:0000256" key="6">
    <source>
        <dbReference type="SAM" id="Phobius"/>
    </source>
</evidence>
<name>A0A5M3W0C1_9ACTN</name>
<evidence type="ECO:0000313" key="8">
    <source>
        <dbReference type="Proteomes" id="UP000334990"/>
    </source>
</evidence>
<dbReference type="PANTHER" id="PTHR23513">
    <property type="entry name" value="INTEGRAL MEMBRANE EFFLUX PROTEIN-RELATED"/>
    <property type="match status" value="1"/>
</dbReference>
<dbReference type="Pfam" id="PF07690">
    <property type="entry name" value="MFS_1"/>
    <property type="match status" value="1"/>
</dbReference>
<sequence>MNAFTKAWVGSFASMLASRIFGVTYPLLALTISNSASDAGWVGFAWALPNVLFYVLAGALVDRSDYRRVMLVADSIRAVSGLSLGVALALGVPTFGHLVIVAFVEGSLAVFHSLATAAMLPTLPDGPDLAARLSRHEVANHVAVLLGRPFGGALFGLLAWVPLVANAVLCAVSLSTVAALPPGTRQRPQVRTRLLPDIVQGFRLLWEFTVLRTATLTTALTNMVVHALIIIFFASAAETVSPIWIGAVVAMAGLGGVFGSSIARISQDLARRIFGVRDDNAQAGRRRWPRVSMWLLHMWLWVLALFIPVIWGPTVWAFAGALGLMGVSGGKSNVNIRMLVAEGVDQGAVGRVLSVSRLIGFGAITLGPLLGGLLVGSVGIEDAIWLLLAVMLSASVAATTFPGLRASFFLPDDPEPLVIAGR</sequence>
<comment type="subcellular location">
    <subcellularLocation>
        <location evidence="1">Cell membrane</location>
        <topology evidence="1">Multi-pass membrane protein</topology>
    </subcellularLocation>
</comment>
<dbReference type="InterPro" id="IPR011701">
    <property type="entry name" value="MFS"/>
</dbReference>
<proteinExistence type="predicted"/>
<dbReference type="RefSeq" id="WP_170317040.1">
    <property type="nucleotide sequence ID" value="NZ_BAAABN010000077.1"/>
</dbReference>
<feature type="transmembrane region" description="Helical" evidence="6">
    <location>
        <begin position="82"/>
        <end position="104"/>
    </location>
</feature>
<dbReference type="InterPro" id="IPR036259">
    <property type="entry name" value="MFS_trans_sf"/>
</dbReference>
<reference evidence="7 8" key="1">
    <citation type="submission" date="2019-10" db="EMBL/GenBank/DDBJ databases">
        <title>Whole genome shotgun sequence of Acrocarpospora corrugata NBRC 13972.</title>
        <authorList>
            <person name="Ichikawa N."/>
            <person name="Kimura A."/>
            <person name="Kitahashi Y."/>
            <person name="Komaki H."/>
            <person name="Oguchi A."/>
        </authorList>
    </citation>
    <scope>NUCLEOTIDE SEQUENCE [LARGE SCALE GENOMIC DNA]</scope>
    <source>
        <strain evidence="7 8">NBRC 13972</strain>
    </source>
</reference>
<dbReference type="PANTHER" id="PTHR23513:SF6">
    <property type="entry name" value="MAJOR FACILITATOR SUPERFAMILY ASSOCIATED DOMAIN-CONTAINING PROTEIN"/>
    <property type="match status" value="1"/>
</dbReference>
<protein>
    <submittedName>
        <fullName evidence="7">MFS transporter</fullName>
    </submittedName>
</protein>
<dbReference type="EMBL" id="BLAD01000059">
    <property type="protein sequence ID" value="GES02495.1"/>
    <property type="molecule type" value="Genomic_DNA"/>
</dbReference>
<evidence type="ECO:0000256" key="3">
    <source>
        <dbReference type="ARBA" id="ARBA00022692"/>
    </source>
</evidence>
<keyword evidence="5 6" id="KW-0472">Membrane</keyword>
<evidence type="ECO:0000256" key="1">
    <source>
        <dbReference type="ARBA" id="ARBA00004651"/>
    </source>
</evidence>
<dbReference type="GO" id="GO:0022857">
    <property type="term" value="F:transmembrane transporter activity"/>
    <property type="evidence" value="ECO:0007669"/>
    <property type="project" value="InterPro"/>
</dbReference>
<dbReference type="Gene3D" id="1.20.1250.20">
    <property type="entry name" value="MFS general substrate transporter like domains"/>
    <property type="match status" value="1"/>
</dbReference>